<reference evidence="3" key="1">
    <citation type="submission" date="2017-06" db="EMBL/GenBank/DDBJ databases">
        <title>Whole genome sequence of Laribacter hongkongensis LHGZ1.</title>
        <authorList>
            <person name="Chen D."/>
            <person name="Wu H."/>
            <person name="Chen J."/>
        </authorList>
    </citation>
    <scope>NUCLEOTIDE SEQUENCE [LARGE SCALE GENOMIC DNA]</scope>
    <source>
        <strain evidence="3">LHGZ1</strain>
    </source>
</reference>
<gene>
    <name evidence="2" type="ORF">LHGZ1_3497</name>
</gene>
<dbReference type="Proteomes" id="UP000197424">
    <property type="component" value="Chromosome"/>
</dbReference>
<organism evidence="2 3">
    <name type="scientific">Laribacter hongkongensis</name>
    <dbReference type="NCBI Taxonomy" id="168471"/>
    <lineage>
        <taxon>Bacteria</taxon>
        <taxon>Pseudomonadati</taxon>
        <taxon>Pseudomonadota</taxon>
        <taxon>Betaproteobacteria</taxon>
        <taxon>Neisseriales</taxon>
        <taxon>Aquaspirillaceae</taxon>
        <taxon>Laribacter</taxon>
    </lineage>
</organism>
<evidence type="ECO:0000256" key="1">
    <source>
        <dbReference type="SAM" id="SignalP"/>
    </source>
</evidence>
<sequence>MQSRYVLLVLSCCLAVLTGCQTTTARDVTMPSASVASIPDNEPLAVVSDSHRLPLDTRLVMPKSEDELLQVLVARHQSVLDASIALFPRVRNTAWKRYLSMIIQSNAKELAQLRQQLRVSNGEMPVPYVVEAFPDLHGGSVAAAQAQYREVKADYDEILARLLSSSQALSVSASTRQVLRQLELRLATTRSQLDALPG</sequence>
<evidence type="ECO:0008006" key="4">
    <source>
        <dbReference type="Google" id="ProtNLM"/>
    </source>
</evidence>
<dbReference type="AlphaFoldDB" id="A0A248LNL4"/>
<feature type="chain" id="PRO_5013145841" description="DUF4142 domain-containing protein" evidence="1">
    <location>
        <begin position="26"/>
        <end position="198"/>
    </location>
</feature>
<name>A0A248LNL4_9NEIS</name>
<evidence type="ECO:0000313" key="3">
    <source>
        <dbReference type="Proteomes" id="UP000197424"/>
    </source>
</evidence>
<dbReference type="PROSITE" id="PS51257">
    <property type="entry name" value="PROKAR_LIPOPROTEIN"/>
    <property type="match status" value="1"/>
</dbReference>
<feature type="signal peptide" evidence="1">
    <location>
        <begin position="1"/>
        <end position="25"/>
    </location>
</feature>
<keyword evidence="1" id="KW-0732">Signal</keyword>
<protein>
    <recommendedName>
        <fullName evidence="4">DUF4142 domain-containing protein</fullName>
    </recommendedName>
</protein>
<evidence type="ECO:0000313" key="2">
    <source>
        <dbReference type="EMBL" id="ASJ26328.1"/>
    </source>
</evidence>
<dbReference type="EMBL" id="CP022115">
    <property type="protein sequence ID" value="ASJ26328.1"/>
    <property type="molecule type" value="Genomic_DNA"/>
</dbReference>
<accession>A0A248LNL4</accession>
<proteinExistence type="predicted"/>